<gene>
    <name evidence="2" type="ORF">E9677_19360</name>
</gene>
<protein>
    <submittedName>
        <fullName evidence="2">Cupin domain-containing protein</fullName>
    </submittedName>
</protein>
<organism evidence="2 3">
    <name type="scientific">Rhizobium rhizophilum</name>
    <dbReference type="NCBI Taxonomy" id="1850373"/>
    <lineage>
        <taxon>Bacteria</taxon>
        <taxon>Pseudomonadati</taxon>
        <taxon>Pseudomonadota</taxon>
        <taxon>Alphaproteobacteria</taxon>
        <taxon>Hyphomicrobiales</taxon>
        <taxon>Rhizobiaceae</taxon>
        <taxon>Rhizobium/Agrobacterium group</taxon>
        <taxon>Rhizobium</taxon>
    </lineage>
</organism>
<dbReference type="InterPro" id="IPR039935">
    <property type="entry name" value="YML079W-like"/>
</dbReference>
<feature type="domain" description="DUF985" evidence="1">
    <location>
        <begin position="5"/>
        <end position="132"/>
    </location>
</feature>
<sequence length="147" mass="15988">MQAADIIETLGMQRHPEGGWYVETWRDENGGPRGHSTAIYYLLEAGERSHWHKVKDAAEAWHYYAGAPLALHRSKDGMAQQTVVLGLDLAAGQRPQAIIEADEWQAAESLGEFTLVGCTVAPGFDFAVFEMAPPGWAPAGNPPVNMG</sequence>
<keyword evidence="3" id="KW-1185">Reference proteome</keyword>
<dbReference type="Proteomes" id="UP000309667">
    <property type="component" value="Unassembled WGS sequence"/>
</dbReference>
<evidence type="ECO:0000259" key="1">
    <source>
        <dbReference type="Pfam" id="PF06172"/>
    </source>
</evidence>
<reference evidence="2 3" key="1">
    <citation type="submission" date="2019-04" db="EMBL/GenBank/DDBJ databases">
        <title>Genome sequence of strain 7209-2.</title>
        <authorList>
            <person name="Gao J."/>
            <person name="Sun J."/>
        </authorList>
    </citation>
    <scope>NUCLEOTIDE SEQUENCE [LARGE SCALE GENOMIC DNA]</scope>
    <source>
        <strain evidence="2 3">7209-2</strain>
    </source>
</reference>
<dbReference type="PANTHER" id="PTHR33387">
    <property type="entry name" value="RMLC-LIKE JELLY ROLL FOLD PROTEIN"/>
    <property type="match status" value="1"/>
</dbReference>
<accession>A0ABY2QPG9</accession>
<comment type="caution">
    <text evidence="2">The sequence shown here is derived from an EMBL/GenBank/DDBJ whole genome shotgun (WGS) entry which is preliminary data.</text>
</comment>
<dbReference type="EMBL" id="STGT01000005">
    <property type="protein sequence ID" value="THV11661.1"/>
    <property type="molecule type" value="Genomic_DNA"/>
</dbReference>
<dbReference type="InterPro" id="IPR011051">
    <property type="entry name" value="RmlC_Cupin_sf"/>
</dbReference>
<name>A0ABY2QPG9_9HYPH</name>
<dbReference type="Gene3D" id="2.60.120.10">
    <property type="entry name" value="Jelly Rolls"/>
    <property type="match status" value="1"/>
</dbReference>
<proteinExistence type="predicted"/>
<dbReference type="Pfam" id="PF06172">
    <property type="entry name" value="Cupin_5"/>
    <property type="match status" value="1"/>
</dbReference>
<dbReference type="PANTHER" id="PTHR33387:SF3">
    <property type="entry name" value="DUF985 DOMAIN-CONTAINING PROTEIN"/>
    <property type="match status" value="1"/>
</dbReference>
<dbReference type="InterPro" id="IPR009327">
    <property type="entry name" value="Cupin_DUF985"/>
</dbReference>
<dbReference type="CDD" id="cd06121">
    <property type="entry name" value="cupin_YML079wp"/>
    <property type="match status" value="1"/>
</dbReference>
<evidence type="ECO:0000313" key="3">
    <source>
        <dbReference type="Proteomes" id="UP000309667"/>
    </source>
</evidence>
<dbReference type="SUPFAM" id="SSF51182">
    <property type="entry name" value="RmlC-like cupins"/>
    <property type="match status" value="1"/>
</dbReference>
<dbReference type="RefSeq" id="WP_136559708.1">
    <property type="nucleotide sequence ID" value="NZ_STGT01000005.1"/>
</dbReference>
<evidence type="ECO:0000313" key="2">
    <source>
        <dbReference type="EMBL" id="THV11661.1"/>
    </source>
</evidence>
<dbReference type="InterPro" id="IPR014710">
    <property type="entry name" value="RmlC-like_jellyroll"/>
</dbReference>